<name>A0A1D2VFM2_9ASCO</name>
<proteinExistence type="predicted"/>
<keyword evidence="2" id="KW-1185">Reference proteome</keyword>
<sequence length="211" mass="24377">MKAIKFRKKVLRKASSLKKYNDYLVTQLSNSFSKLERQIKPSKKIPPLFQKNPMNFQNNIIRAPTVIKVCNQQHDPILSPKLSNNSTYSLSTSSLNKSSLLEKIERTVSENLKDLNNELIKKHNNQHILNNRLFSFTPSPPEKKEIIDLDVGSNGNLLPNRREILFMLSLVLVDEGAEFHKTQNNRRDEKFENSLLLQTTKFLDDASLKEK</sequence>
<dbReference type="GeneID" id="30962792"/>
<gene>
    <name evidence="1" type="ORF">ASCRUDRAFT_13965</name>
</gene>
<protein>
    <submittedName>
        <fullName evidence="1">Uncharacterized protein</fullName>
    </submittedName>
</protein>
<accession>A0A1D2VFM2</accession>
<dbReference type="EMBL" id="KV454482">
    <property type="protein sequence ID" value="ODV60313.1"/>
    <property type="molecule type" value="Genomic_DNA"/>
</dbReference>
<reference evidence="2" key="1">
    <citation type="submission" date="2016-05" db="EMBL/GenBank/DDBJ databases">
        <title>Comparative genomics of biotechnologically important yeasts.</title>
        <authorList>
            <consortium name="DOE Joint Genome Institute"/>
            <person name="Riley R."/>
            <person name="Haridas S."/>
            <person name="Wolfe K.H."/>
            <person name="Lopes M.R."/>
            <person name="Hittinger C.T."/>
            <person name="Goker M."/>
            <person name="Salamov A."/>
            <person name="Wisecaver J."/>
            <person name="Long T.M."/>
            <person name="Aerts A.L."/>
            <person name="Barry K."/>
            <person name="Choi C."/>
            <person name="Clum A."/>
            <person name="Coughlan A.Y."/>
            <person name="Deshpande S."/>
            <person name="Douglass A.P."/>
            <person name="Hanson S.J."/>
            <person name="Klenk H.-P."/>
            <person name="Labutti K."/>
            <person name="Lapidus A."/>
            <person name="Lindquist E."/>
            <person name="Lipzen A."/>
            <person name="Meier-Kolthoff J.P."/>
            <person name="Ohm R.A."/>
            <person name="Otillar R.P."/>
            <person name="Pangilinan J."/>
            <person name="Peng Y."/>
            <person name="Rokas A."/>
            <person name="Rosa C.A."/>
            <person name="Scheuner C."/>
            <person name="Sibirny A.A."/>
            <person name="Slot J.C."/>
            <person name="Stielow J.B."/>
            <person name="Sun H."/>
            <person name="Kurtzman C.P."/>
            <person name="Blackwell M."/>
            <person name="Grigoriev I.V."/>
            <person name="Jeffries T.W."/>
        </authorList>
    </citation>
    <scope>NUCLEOTIDE SEQUENCE [LARGE SCALE GENOMIC DNA]</scope>
    <source>
        <strain evidence="2">DSM 1968</strain>
    </source>
</reference>
<evidence type="ECO:0000313" key="2">
    <source>
        <dbReference type="Proteomes" id="UP000095038"/>
    </source>
</evidence>
<dbReference type="InParanoid" id="A0A1D2VFM2"/>
<dbReference type="RefSeq" id="XP_020046620.1">
    <property type="nucleotide sequence ID" value="XM_020189156.1"/>
</dbReference>
<evidence type="ECO:0000313" key="1">
    <source>
        <dbReference type="EMBL" id="ODV60313.1"/>
    </source>
</evidence>
<organism evidence="1 2">
    <name type="scientific">Ascoidea rubescens DSM 1968</name>
    <dbReference type="NCBI Taxonomy" id="1344418"/>
    <lineage>
        <taxon>Eukaryota</taxon>
        <taxon>Fungi</taxon>
        <taxon>Dikarya</taxon>
        <taxon>Ascomycota</taxon>
        <taxon>Saccharomycotina</taxon>
        <taxon>Saccharomycetes</taxon>
        <taxon>Ascoideaceae</taxon>
        <taxon>Ascoidea</taxon>
    </lineage>
</organism>
<dbReference type="AlphaFoldDB" id="A0A1D2VFM2"/>
<dbReference type="Proteomes" id="UP000095038">
    <property type="component" value="Unassembled WGS sequence"/>
</dbReference>